<gene>
    <name evidence="5" type="primary">ytrA</name>
    <name evidence="5" type="ORF">TAE01_04250</name>
</gene>
<evidence type="ECO:0000313" key="6">
    <source>
        <dbReference type="Proteomes" id="UP000321534"/>
    </source>
</evidence>
<evidence type="ECO:0000256" key="1">
    <source>
        <dbReference type="ARBA" id="ARBA00023015"/>
    </source>
</evidence>
<keyword evidence="3" id="KW-0804">Transcription</keyword>
<evidence type="ECO:0000256" key="2">
    <source>
        <dbReference type="ARBA" id="ARBA00023125"/>
    </source>
</evidence>
<keyword evidence="6" id="KW-1185">Reference proteome</keyword>
<evidence type="ECO:0000256" key="3">
    <source>
        <dbReference type="ARBA" id="ARBA00023163"/>
    </source>
</evidence>
<dbReference type="PANTHER" id="PTHR38445:SF7">
    <property type="entry name" value="GNTR-FAMILY TRANSCRIPTIONAL REGULATOR"/>
    <property type="match status" value="1"/>
</dbReference>
<dbReference type="Gene3D" id="1.10.10.10">
    <property type="entry name" value="Winged helix-like DNA-binding domain superfamily/Winged helix DNA-binding domain"/>
    <property type="match status" value="1"/>
</dbReference>
<proteinExistence type="predicted"/>
<dbReference type="OrthoDB" id="3192286at2"/>
<dbReference type="EMBL" id="BJYX01000001">
    <property type="protein sequence ID" value="GEO28615.1"/>
    <property type="molecule type" value="Genomic_DNA"/>
</dbReference>
<keyword evidence="2" id="KW-0238">DNA-binding</keyword>
<evidence type="ECO:0000259" key="4">
    <source>
        <dbReference type="PROSITE" id="PS50949"/>
    </source>
</evidence>
<dbReference type="PROSITE" id="PS50949">
    <property type="entry name" value="HTH_GNTR"/>
    <property type="match status" value="1"/>
</dbReference>
<keyword evidence="1" id="KW-0805">Transcription regulation</keyword>
<dbReference type="InterPro" id="IPR036388">
    <property type="entry name" value="WH-like_DNA-bd_sf"/>
</dbReference>
<name>A0A512CWP5_9MICO</name>
<sequence length="118" mass="12831">MLWQVDPTSSTPLHAQVAACVRREMASGRLARGDRLPSAKEVAGVLDVNLHTVLRAYQALRDEGLIDLRRGRGAIVTATDPAGDARLRSLVAELVAEARLTGTTPTDLTRLIESEFQR</sequence>
<dbReference type="SMART" id="SM00345">
    <property type="entry name" value="HTH_GNTR"/>
    <property type="match status" value="1"/>
</dbReference>
<dbReference type="InterPro" id="IPR000524">
    <property type="entry name" value="Tscrpt_reg_HTH_GntR"/>
</dbReference>
<feature type="domain" description="HTH gntR-type" evidence="4">
    <location>
        <begin position="11"/>
        <end position="79"/>
    </location>
</feature>
<dbReference type="AlphaFoldDB" id="A0A512CWP5"/>
<dbReference type="PANTHER" id="PTHR38445">
    <property type="entry name" value="HTH-TYPE TRANSCRIPTIONAL REPRESSOR YTRA"/>
    <property type="match status" value="1"/>
</dbReference>
<dbReference type="Proteomes" id="UP000321534">
    <property type="component" value="Unassembled WGS sequence"/>
</dbReference>
<dbReference type="SUPFAM" id="SSF46785">
    <property type="entry name" value="Winged helix' DNA-binding domain"/>
    <property type="match status" value="1"/>
</dbReference>
<comment type="caution">
    <text evidence="5">The sequence shown here is derived from an EMBL/GenBank/DDBJ whole genome shotgun (WGS) entry which is preliminary data.</text>
</comment>
<dbReference type="InterPro" id="IPR036390">
    <property type="entry name" value="WH_DNA-bd_sf"/>
</dbReference>
<accession>A0A512CWP5</accession>
<dbReference type="CDD" id="cd07377">
    <property type="entry name" value="WHTH_GntR"/>
    <property type="match status" value="1"/>
</dbReference>
<dbReference type="GO" id="GO:0003700">
    <property type="term" value="F:DNA-binding transcription factor activity"/>
    <property type="evidence" value="ECO:0007669"/>
    <property type="project" value="InterPro"/>
</dbReference>
<organism evidence="5 6">
    <name type="scientific">Terrabacter aerolatus</name>
    <dbReference type="NCBI Taxonomy" id="422442"/>
    <lineage>
        <taxon>Bacteria</taxon>
        <taxon>Bacillati</taxon>
        <taxon>Actinomycetota</taxon>
        <taxon>Actinomycetes</taxon>
        <taxon>Micrococcales</taxon>
        <taxon>Intrasporangiaceae</taxon>
        <taxon>Terrabacter</taxon>
    </lineage>
</organism>
<dbReference type="Pfam" id="PF00392">
    <property type="entry name" value="GntR"/>
    <property type="match status" value="1"/>
</dbReference>
<protein>
    <submittedName>
        <fullName evidence="5">GntR family transcriptional regulator</fullName>
    </submittedName>
</protein>
<reference evidence="5 6" key="1">
    <citation type="submission" date="2019-07" db="EMBL/GenBank/DDBJ databases">
        <title>Whole genome shotgun sequence of Terrabacter aerolatus NBRC 106305.</title>
        <authorList>
            <person name="Hosoyama A."/>
            <person name="Uohara A."/>
            <person name="Ohji S."/>
            <person name="Ichikawa N."/>
        </authorList>
    </citation>
    <scope>NUCLEOTIDE SEQUENCE [LARGE SCALE GENOMIC DNA]</scope>
    <source>
        <strain evidence="5 6">NBRC 106305</strain>
    </source>
</reference>
<dbReference type="GO" id="GO:0003677">
    <property type="term" value="F:DNA binding"/>
    <property type="evidence" value="ECO:0007669"/>
    <property type="project" value="UniProtKB-KW"/>
</dbReference>
<evidence type="ECO:0000313" key="5">
    <source>
        <dbReference type="EMBL" id="GEO28615.1"/>
    </source>
</evidence>
<dbReference type="RefSeq" id="WP_147062837.1">
    <property type="nucleotide sequence ID" value="NZ_BAAARO010000025.1"/>
</dbReference>